<dbReference type="Gene3D" id="3.60.15.10">
    <property type="entry name" value="Ribonuclease Z/Hydroxyacylglutathione hydrolase-like"/>
    <property type="match status" value="1"/>
</dbReference>
<evidence type="ECO:0000256" key="2">
    <source>
        <dbReference type="ARBA" id="ARBA00022723"/>
    </source>
</evidence>
<feature type="domain" description="Metallo-beta-lactamase" evidence="5">
    <location>
        <begin position="63"/>
        <end position="243"/>
    </location>
</feature>
<evidence type="ECO:0000256" key="4">
    <source>
        <dbReference type="ARBA" id="ARBA00022833"/>
    </source>
</evidence>
<name>A0A0M7ATA9_9HYPH</name>
<keyword evidence="4" id="KW-0862">Zinc</keyword>
<dbReference type="Proteomes" id="UP000053235">
    <property type="component" value="Unassembled WGS sequence"/>
</dbReference>
<evidence type="ECO:0000259" key="5">
    <source>
        <dbReference type="SMART" id="SM00849"/>
    </source>
</evidence>
<dbReference type="SMART" id="SM00849">
    <property type="entry name" value="Lactamase_B"/>
    <property type="match status" value="1"/>
</dbReference>
<dbReference type="PANTHER" id="PTHR46233">
    <property type="entry name" value="HYDROXYACYLGLUTATHIONE HYDROLASE GLOC"/>
    <property type="match status" value="1"/>
</dbReference>
<dbReference type="EMBL" id="CXWD01000038">
    <property type="protein sequence ID" value="CTQ77656.1"/>
    <property type="molecule type" value="Genomic_DNA"/>
</dbReference>
<dbReference type="InterPro" id="IPR051453">
    <property type="entry name" value="MBL_Glyoxalase_II"/>
</dbReference>
<dbReference type="PANTHER" id="PTHR46233:SF3">
    <property type="entry name" value="HYDROXYACYLGLUTATHIONE HYDROLASE GLOC"/>
    <property type="match status" value="1"/>
</dbReference>
<dbReference type="SUPFAM" id="SSF56281">
    <property type="entry name" value="Metallo-hydrolase/oxidoreductase"/>
    <property type="match status" value="1"/>
</dbReference>
<evidence type="ECO:0000313" key="6">
    <source>
        <dbReference type="EMBL" id="CTQ77656.1"/>
    </source>
</evidence>
<evidence type="ECO:0000256" key="3">
    <source>
        <dbReference type="ARBA" id="ARBA00022801"/>
    </source>
</evidence>
<proteinExistence type="predicted"/>
<sequence length="260" mass="27723">MDHYKHAALAICPVFVTRGRITFIQEITVAQDMSNSDSGAGETGQGEEMPPIQIMIVPVTGFQQNCSVIWNPATMVGAVVDPGGDVDTIMAAVKEKGVKVEKIVLTHGHIDHIGGAADLAERLSVPVEGPHEADQPLIDRVADQAAQFGMGEAKPVSPDKWMQEGDVLTMAGREFDVLHCPGHSPGHLVFIDKELRLAISGDVLFAGSIGRTDLPGGSHETLIKSITEKLLPLGDDISFLPGHGPASTFGHERQTNPFLT</sequence>
<dbReference type="EC" id="3.-.-.-" evidence="6"/>
<keyword evidence="7" id="KW-1185">Reference proteome</keyword>
<keyword evidence="3 6" id="KW-0378">Hydrolase</keyword>
<dbReference type="InterPro" id="IPR001279">
    <property type="entry name" value="Metallo-B-lactamas"/>
</dbReference>
<evidence type="ECO:0000313" key="7">
    <source>
        <dbReference type="Proteomes" id="UP000053235"/>
    </source>
</evidence>
<dbReference type="InterPro" id="IPR036866">
    <property type="entry name" value="RibonucZ/Hydroxyglut_hydro"/>
</dbReference>
<keyword evidence="2" id="KW-0479">Metal-binding</keyword>
<dbReference type="STRING" id="388408.LAX5112_04997"/>
<accession>A0A0M7ATA9</accession>
<dbReference type="Pfam" id="PF00753">
    <property type="entry name" value="Lactamase_B"/>
    <property type="match status" value="1"/>
</dbReference>
<reference evidence="7" key="1">
    <citation type="submission" date="2015-07" db="EMBL/GenBank/DDBJ databases">
        <authorList>
            <person name="Rodrigo-Torres Lidia"/>
            <person name="Arahal R.David."/>
        </authorList>
    </citation>
    <scope>NUCLEOTIDE SEQUENCE [LARGE SCALE GENOMIC DNA]</scope>
    <source>
        <strain evidence="7">CECT 5112</strain>
    </source>
</reference>
<evidence type="ECO:0000256" key="1">
    <source>
        <dbReference type="ARBA" id="ARBA00001947"/>
    </source>
</evidence>
<dbReference type="AlphaFoldDB" id="A0A0M7ATA9"/>
<dbReference type="CDD" id="cd07737">
    <property type="entry name" value="YcbL-like_MBL-fold"/>
    <property type="match status" value="1"/>
</dbReference>
<comment type="cofactor">
    <cofactor evidence="1">
        <name>Zn(2+)</name>
        <dbReference type="ChEBI" id="CHEBI:29105"/>
    </cofactor>
</comment>
<organism evidence="6 7">
    <name type="scientific">Roseibium alexandrii</name>
    <dbReference type="NCBI Taxonomy" id="388408"/>
    <lineage>
        <taxon>Bacteria</taxon>
        <taxon>Pseudomonadati</taxon>
        <taxon>Pseudomonadota</taxon>
        <taxon>Alphaproteobacteria</taxon>
        <taxon>Hyphomicrobiales</taxon>
        <taxon>Stappiaceae</taxon>
        <taxon>Roseibium</taxon>
    </lineage>
</organism>
<dbReference type="GO" id="GO:0046872">
    <property type="term" value="F:metal ion binding"/>
    <property type="evidence" value="ECO:0007669"/>
    <property type="project" value="UniProtKB-KW"/>
</dbReference>
<protein>
    <submittedName>
        <fullName evidence="6">Beta-lactamase hydrolase-like protein</fullName>
        <ecNumber evidence="6">3.-.-.-</ecNumber>
    </submittedName>
</protein>
<gene>
    <name evidence="6" type="primary">blh_4</name>
    <name evidence="6" type="ORF">LAX5112_04997</name>
</gene>
<dbReference type="GO" id="GO:0016787">
    <property type="term" value="F:hydrolase activity"/>
    <property type="evidence" value="ECO:0007669"/>
    <property type="project" value="UniProtKB-KW"/>
</dbReference>